<dbReference type="CDD" id="cd02012">
    <property type="entry name" value="TPP_TK"/>
    <property type="match status" value="1"/>
</dbReference>
<dbReference type="PROSITE" id="PS00802">
    <property type="entry name" value="TRANSKETOLASE_2"/>
    <property type="match status" value="1"/>
</dbReference>
<evidence type="ECO:0000256" key="11">
    <source>
        <dbReference type="ARBA" id="ARBA00022837"/>
    </source>
</evidence>
<dbReference type="SUPFAM" id="SSF52518">
    <property type="entry name" value="Thiamin diphosphate-binding fold (THDP-binding)"/>
    <property type="match status" value="2"/>
</dbReference>
<evidence type="ECO:0000256" key="5">
    <source>
        <dbReference type="ARBA" id="ARBA00001964"/>
    </source>
</evidence>
<dbReference type="eggNOG" id="KOG0523">
    <property type="taxonomic scope" value="Eukaryota"/>
</dbReference>
<dbReference type="KEGG" id="myd:102764842"/>
<keyword evidence="11" id="KW-0106">Calcium</keyword>
<proteinExistence type="inferred from homology"/>
<comment type="cofactor">
    <cofactor evidence="3">
        <name>Co(2+)</name>
        <dbReference type="ChEBI" id="CHEBI:48828"/>
    </cofactor>
</comment>
<evidence type="ECO:0000256" key="7">
    <source>
        <dbReference type="ARBA" id="ARBA00011738"/>
    </source>
</evidence>
<dbReference type="Gene3D" id="3.40.50.920">
    <property type="match status" value="1"/>
</dbReference>
<keyword evidence="13" id="KW-0786">Thiamine pyrophosphate</keyword>
<keyword evidence="10" id="KW-0479">Metal-binding</keyword>
<dbReference type="AlphaFoldDB" id="L5LMY2"/>
<dbReference type="SUPFAM" id="SSF52922">
    <property type="entry name" value="TK C-terminal domain-like"/>
    <property type="match status" value="1"/>
</dbReference>
<dbReference type="InterPro" id="IPR033248">
    <property type="entry name" value="Transketolase_C"/>
</dbReference>
<keyword evidence="16" id="KW-1185">Reference proteome</keyword>
<evidence type="ECO:0000256" key="3">
    <source>
        <dbReference type="ARBA" id="ARBA00001941"/>
    </source>
</evidence>
<dbReference type="GO" id="GO:0005737">
    <property type="term" value="C:cytoplasm"/>
    <property type="evidence" value="ECO:0007669"/>
    <property type="project" value="UniProtKB-ARBA"/>
</dbReference>
<evidence type="ECO:0000256" key="1">
    <source>
        <dbReference type="ARBA" id="ARBA00001913"/>
    </source>
</evidence>
<dbReference type="PANTHER" id="PTHR43195:SF2">
    <property type="entry name" value="TRANSKETOLASE-LIKE PROTEIN 1"/>
    <property type="match status" value="1"/>
</dbReference>
<dbReference type="PANTHER" id="PTHR43195">
    <property type="entry name" value="TRANSKETOLASE"/>
    <property type="match status" value="1"/>
</dbReference>
<dbReference type="Pfam" id="PF02779">
    <property type="entry name" value="Transket_pyr"/>
    <property type="match status" value="1"/>
</dbReference>
<evidence type="ECO:0000256" key="9">
    <source>
        <dbReference type="ARBA" id="ARBA00022679"/>
    </source>
</evidence>
<keyword evidence="12" id="KW-0460">Magnesium</keyword>
<evidence type="ECO:0000313" key="15">
    <source>
        <dbReference type="EMBL" id="ELK27819.1"/>
    </source>
</evidence>
<dbReference type="Pfam" id="PF00456">
    <property type="entry name" value="Transketolase_N"/>
    <property type="match status" value="1"/>
</dbReference>
<evidence type="ECO:0000256" key="4">
    <source>
        <dbReference type="ARBA" id="ARBA00001946"/>
    </source>
</evidence>
<evidence type="ECO:0000256" key="2">
    <source>
        <dbReference type="ARBA" id="ARBA00001936"/>
    </source>
</evidence>
<dbReference type="Gene3D" id="3.40.50.970">
    <property type="match status" value="2"/>
</dbReference>
<organism evidence="15 16">
    <name type="scientific">Myotis davidii</name>
    <name type="common">David's myotis</name>
    <dbReference type="NCBI Taxonomy" id="225400"/>
    <lineage>
        <taxon>Eukaryota</taxon>
        <taxon>Metazoa</taxon>
        <taxon>Chordata</taxon>
        <taxon>Craniata</taxon>
        <taxon>Vertebrata</taxon>
        <taxon>Euteleostomi</taxon>
        <taxon>Mammalia</taxon>
        <taxon>Eutheria</taxon>
        <taxon>Laurasiatheria</taxon>
        <taxon>Chiroptera</taxon>
        <taxon>Yangochiroptera</taxon>
        <taxon>Vespertilionidae</taxon>
        <taxon>Myotis</taxon>
    </lineage>
</organism>
<dbReference type="FunFam" id="3.40.50.970:FF:000129">
    <property type="entry name" value="Transketolase"/>
    <property type="match status" value="1"/>
</dbReference>
<dbReference type="EC" id="2.2.1.1" evidence="8"/>
<dbReference type="GO" id="GO:0004802">
    <property type="term" value="F:transketolase activity"/>
    <property type="evidence" value="ECO:0007669"/>
    <property type="project" value="UniProtKB-EC"/>
</dbReference>
<dbReference type="InterPro" id="IPR009014">
    <property type="entry name" value="Transketo_C/PFOR_II"/>
</dbReference>
<dbReference type="SMART" id="SM00861">
    <property type="entry name" value="Transket_pyr"/>
    <property type="match status" value="1"/>
</dbReference>
<dbReference type="GO" id="GO:0046872">
    <property type="term" value="F:metal ion binding"/>
    <property type="evidence" value="ECO:0007669"/>
    <property type="project" value="UniProtKB-KW"/>
</dbReference>
<feature type="domain" description="Transketolase-like pyrimidine-binding" evidence="14">
    <location>
        <begin position="289"/>
        <end position="453"/>
    </location>
</feature>
<dbReference type="CDD" id="cd07033">
    <property type="entry name" value="TPP_PYR_DXS_TK_like"/>
    <property type="match status" value="1"/>
</dbReference>
<sequence length="596" mass="65521">MAEAEGNVAIPEEEKPDAHTLQVLRDLANRLRIHSIRNTCALSIGHPTSCSSAAEIMSVLFFYIMKYKEEDPENPNNDRFILCKRLAFVDVAIGWYGPGLGTACGMAYTGKYFDNASYRVFCLLGDGESWEGSVWEALAFGSHYNLDNLMVIFDVNRLGHSGVLPIENCIEIYQKRCEAFGWNTYVVDGRDVEALCDVFWQAAQVKNKPTAIIAKTFKGRGIPSVEDTENWHGKPMPRERADAIIKLIESQIKTDTQLIPKSPVEDSPYVSTTDVEMNSLPVYEIGDKIAIRKACGLALAKLGHSNDRVVVLDGDTKNSTFSEIFKKEHPERFIECFIAEQNMVNVALGCAIRDRTIPFVSTFAAFLTRAFEQIRIGSITESNINLIGSHCGVSVGEDGPSQMALEDLAMFRTVPNCTIFYPSDGISTEFAVFLAANTQGLCYIRISRPETDIIYSATDAFEIGKAKVIRQSVHDKVTVIGAGVTLHEILLAADELSKQDIPIRVIDLFTIKPLDADTIIAHAKCTGGRIITVEDHHPEGGIGEAVSAAVSMEPDILVHSLAVQGVPRSGKPSELLDMFGISARHIIVSVKCLLNN</sequence>
<keyword evidence="9" id="KW-0808">Transferase</keyword>
<evidence type="ECO:0000256" key="12">
    <source>
        <dbReference type="ARBA" id="ARBA00022842"/>
    </source>
</evidence>
<gene>
    <name evidence="15" type="ORF">MDA_GLEAN10006506</name>
</gene>
<dbReference type="Proteomes" id="UP000010556">
    <property type="component" value="Unassembled WGS sequence"/>
</dbReference>
<evidence type="ECO:0000256" key="8">
    <source>
        <dbReference type="ARBA" id="ARBA00013152"/>
    </source>
</evidence>
<dbReference type="EMBL" id="KB109788">
    <property type="protein sequence ID" value="ELK27819.1"/>
    <property type="molecule type" value="Genomic_DNA"/>
</dbReference>
<dbReference type="InterPro" id="IPR005475">
    <property type="entry name" value="Transketolase-like_Pyr-bd"/>
</dbReference>
<evidence type="ECO:0000256" key="6">
    <source>
        <dbReference type="ARBA" id="ARBA00007131"/>
    </source>
</evidence>
<comment type="subunit">
    <text evidence="7">Homodimer.</text>
</comment>
<name>L5LMY2_MYODS</name>
<dbReference type="GO" id="GO:0030976">
    <property type="term" value="F:thiamine pyrophosphate binding"/>
    <property type="evidence" value="ECO:0007669"/>
    <property type="project" value="TreeGrafter"/>
</dbReference>
<dbReference type="NCBIfam" id="NF004559">
    <property type="entry name" value="PRK05899.2-5"/>
    <property type="match status" value="1"/>
</dbReference>
<dbReference type="InterPro" id="IPR020826">
    <property type="entry name" value="Transketolase_BS"/>
</dbReference>
<comment type="cofactor">
    <cofactor evidence="5">
        <name>thiamine diphosphate</name>
        <dbReference type="ChEBI" id="CHEBI:58937"/>
    </cofactor>
</comment>
<protein>
    <recommendedName>
        <fullName evidence="8">transketolase</fullName>
        <ecNumber evidence="8">2.2.1.1</ecNumber>
    </recommendedName>
</protein>
<dbReference type="InterPro" id="IPR051424">
    <property type="entry name" value="Transketolase-like"/>
</dbReference>
<evidence type="ECO:0000256" key="10">
    <source>
        <dbReference type="ARBA" id="ARBA00022723"/>
    </source>
</evidence>
<reference evidence="16" key="1">
    <citation type="journal article" date="2013" name="Science">
        <title>Comparative analysis of bat genomes provides insight into the evolution of flight and immunity.</title>
        <authorList>
            <person name="Zhang G."/>
            <person name="Cowled C."/>
            <person name="Shi Z."/>
            <person name="Huang Z."/>
            <person name="Bishop-Lilly K.A."/>
            <person name="Fang X."/>
            <person name="Wynne J.W."/>
            <person name="Xiong Z."/>
            <person name="Baker M.L."/>
            <person name="Zhao W."/>
            <person name="Tachedjian M."/>
            <person name="Zhu Y."/>
            <person name="Zhou P."/>
            <person name="Jiang X."/>
            <person name="Ng J."/>
            <person name="Yang L."/>
            <person name="Wu L."/>
            <person name="Xiao J."/>
            <person name="Feng Y."/>
            <person name="Chen Y."/>
            <person name="Sun X."/>
            <person name="Zhang Y."/>
            <person name="Marsh G.A."/>
            <person name="Crameri G."/>
            <person name="Broder C.C."/>
            <person name="Frey K.G."/>
            <person name="Wang L.F."/>
            <person name="Wang J."/>
        </authorList>
    </citation>
    <scope>NUCLEOTIDE SEQUENCE [LARGE SCALE GENOMIC DNA]</scope>
</reference>
<dbReference type="InterPro" id="IPR005474">
    <property type="entry name" value="Transketolase_N"/>
</dbReference>
<evidence type="ECO:0000259" key="14">
    <source>
        <dbReference type="SMART" id="SM00861"/>
    </source>
</evidence>
<evidence type="ECO:0000256" key="13">
    <source>
        <dbReference type="ARBA" id="ARBA00023052"/>
    </source>
</evidence>
<dbReference type="InterPro" id="IPR029061">
    <property type="entry name" value="THDP-binding"/>
</dbReference>
<dbReference type="FunFam" id="3.40.50.920:FF:000008">
    <property type="entry name" value="transketolase isoform X2"/>
    <property type="match status" value="1"/>
</dbReference>
<dbReference type="OrthoDB" id="10267175at2759"/>
<comment type="similarity">
    <text evidence="6">Belongs to the transketolase family.</text>
</comment>
<dbReference type="Pfam" id="PF02780">
    <property type="entry name" value="Transketolase_C"/>
    <property type="match status" value="1"/>
</dbReference>
<comment type="cofactor">
    <cofactor evidence="1">
        <name>Ca(2+)</name>
        <dbReference type="ChEBI" id="CHEBI:29108"/>
    </cofactor>
</comment>
<accession>L5LMY2</accession>
<comment type="cofactor">
    <cofactor evidence="2">
        <name>Mn(2+)</name>
        <dbReference type="ChEBI" id="CHEBI:29035"/>
    </cofactor>
</comment>
<comment type="cofactor">
    <cofactor evidence="4">
        <name>Mg(2+)</name>
        <dbReference type="ChEBI" id="CHEBI:18420"/>
    </cofactor>
</comment>
<evidence type="ECO:0000313" key="16">
    <source>
        <dbReference type="Proteomes" id="UP000010556"/>
    </source>
</evidence>